<reference evidence="2 3" key="1">
    <citation type="journal article" date="2005" name="PLoS Biol.">
        <title>The genome sequence of Rickettsia felis identifies the first putative conjugative plasmid in an obligate intracellular parasite.</title>
        <authorList>
            <person name="Ogata H."/>
            <person name="Renesto P."/>
            <person name="Audic S."/>
            <person name="Robert C."/>
            <person name="Blanc G."/>
            <person name="Fournier P.E."/>
            <person name="Parinello H."/>
            <person name="Claverie J.M."/>
            <person name="Raoult D."/>
        </authorList>
    </citation>
    <scope>NUCLEOTIDE SEQUENCE [LARGE SCALE GENOMIC DNA]</scope>
    <source>
        <strain evidence="3">ATCC VR-1525 / URRWXCal2</strain>
    </source>
</reference>
<evidence type="ECO:0000313" key="3">
    <source>
        <dbReference type="Proteomes" id="UP000008548"/>
    </source>
</evidence>
<evidence type="ECO:0000313" key="2">
    <source>
        <dbReference type="EMBL" id="AAY61754.1"/>
    </source>
</evidence>
<keyword evidence="1" id="KW-1133">Transmembrane helix</keyword>
<keyword evidence="2" id="KW-0131">Cell cycle</keyword>
<dbReference type="AlphaFoldDB" id="Q4UL19"/>
<keyword evidence="2" id="KW-0132">Cell division</keyword>
<dbReference type="GO" id="GO:0051301">
    <property type="term" value="P:cell division"/>
    <property type="evidence" value="ECO:0007669"/>
    <property type="project" value="UniProtKB-KW"/>
</dbReference>
<sequence>MTKQSQEYYFMSLPPRFAPRNDGPGIHAGNAYAGMISNAFKRLSKYYRKYKSNLVMTIRKFHYLTLLITIIAICSLFSIKERVSTLDYQLSSVVKQINSENNNIHILKAEQAYLLLPARLEKLAAAYLKLETVKSYQMIKDPLGPNIDQNIKFNHNISISKSSKWRYKRITNNKYIQTVSSRTKH</sequence>
<keyword evidence="1" id="KW-0812">Transmembrane</keyword>
<name>Q4UL19_RICFE</name>
<dbReference type="eggNOG" id="COG5462">
    <property type="taxonomic scope" value="Bacteria"/>
</dbReference>
<keyword evidence="1" id="KW-0472">Membrane</keyword>
<organism evidence="2 3">
    <name type="scientific">Rickettsia felis (strain ATCC VR-1525 / URRWXCal2)</name>
    <name type="common">Rickettsia azadi</name>
    <dbReference type="NCBI Taxonomy" id="315456"/>
    <lineage>
        <taxon>Bacteria</taxon>
        <taxon>Pseudomonadati</taxon>
        <taxon>Pseudomonadota</taxon>
        <taxon>Alphaproteobacteria</taxon>
        <taxon>Rickettsiales</taxon>
        <taxon>Rickettsiaceae</taxon>
        <taxon>Rickettsieae</taxon>
        <taxon>Rickettsia</taxon>
        <taxon>spotted fever group</taxon>
    </lineage>
</organism>
<accession>Q4UL19</accession>
<dbReference type="STRING" id="315456.RF_0903"/>
<gene>
    <name evidence="2" type="primary">ftsL</name>
    <name evidence="2" type="ordered locus">RF_0903</name>
</gene>
<protein>
    <submittedName>
        <fullName evidence="2">Cell division protein FtsL</fullName>
    </submittedName>
</protein>
<keyword evidence="3" id="KW-1185">Reference proteome</keyword>
<feature type="transmembrane region" description="Helical" evidence="1">
    <location>
        <begin position="61"/>
        <end position="79"/>
    </location>
</feature>
<dbReference type="Proteomes" id="UP000008548">
    <property type="component" value="Chromosome"/>
</dbReference>
<evidence type="ECO:0000256" key="1">
    <source>
        <dbReference type="SAM" id="Phobius"/>
    </source>
</evidence>
<dbReference type="KEGG" id="rfe:RF_0903"/>
<dbReference type="EMBL" id="CP000053">
    <property type="protein sequence ID" value="AAY61754.1"/>
    <property type="molecule type" value="Genomic_DNA"/>
</dbReference>
<dbReference type="HOGENOM" id="CLU_125468_0_0_5"/>
<proteinExistence type="predicted"/>